<reference evidence="2" key="1">
    <citation type="submission" date="2017-09" db="EMBL/GenBank/DDBJ databases">
        <title>Depth-based differentiation of microbial function through sediment-hosted aquifers and enrichment of novel symbionts in the deep terrestrial subsurface.</title>
        <authorList>
            <person name="Probst A.J."/>
            <person name="Ladd B."/>
            <person name="Jarett J.K."/>
            <person name="Geller-Mcgrath D.E."/>
            <person name="Sieber C.M.K."/>
            <person name="Emerson J.B."/>
            <person name="Anantharaman K."/>
            <person name="Thomas B.C."/>
            <person name="Malmstrom R."/>
            <person name="Stieglmeier M."/>
            <person name="Klingl A."/>
            <person name="Woyke T."/>
            <person name="Ryan C.M."/>
            <person name="Banfield J.F."/>
        </authorList>
    </citation>
    <scope>NUCLEOTIDE SEQUENCE [LARGE SCALE GENOMIC DNA]</scope>
</reference>
<sequence>MILSDLFAELARSLRSRASEIFSCFSAKISHSVFHSHPTCLSSRRRFVPIFSAKDFISIKSLDKASFPAWFASLSHSRIGSIQLFPRLPTPIQFLLRLDKFLPLTFLFTLFHNNGIGGQAFRQNQTFLN</sequence>
<proteinExistence type="predicted"/>
<gene>
    <name evidence="1" type="ORF">COU01_00320</name>
</gene>
<protein>
    <submittedName>
        <fullName evidence="1">Uncharacterized protein</fullName>
    </submittedName>
</protein>
<evidence type="ECO:0000313" key="2">
    <source>
        <dbReference type="Proteomes" id="UP000228510"/>
    </source>
</evidence>
<evidence type="ECO:0000313" key="1">
    <source>
        <dbReference type="EMBL" id="PIR92703.1"/>
    </source>
</evidence>
<accession>A0A2H0V0U3</accession>
<dbReference type="AlphaFoldDB" id="A0A2H0V0U3"/>
<comment type="caution">
    <text evidence="1">The sequence shown here is derived from an EMBL/GenBank/DDBJ whole genome shotgun (WGS) entry which is preliminary data.</text>
</comment>
<dbReference type="EMBL" id="PFAT01000003">
    <property type="protein sequence ID" value="PIR92703.1"/>
    <property type="molecule type" value="Genomic_DNA"/>
</dbReference>
<dbReference type="Proteomes" id="UP000228510">
    <property type="component" value="Unassembled WGS sequence"/>
</dbReference>
<organism evidence="1 2">
    <name type="scientific">Candidatus Falkowbacteria bacterium CG10_big_fil_rev_8_21_14_0_10_44_15</name>
    <dbReference type="NCBI Taxonomy" id="1974569"/>
    <lineage>
        <taxon>Bacteria</taxon>
        <taxon>Candidatus Falkowiibacteriota</taxon>
    </lineage>
</organism>
<name>A0A2H0V0U3_9BACT</name>